<keyword evidence="4" id="KW-0472">Membrane</keyword>
<dbReference type="Gene3D" id="6.10.340.10">
    <property type="match status" value="1"/>
</dbReference>
<evidence type="ECO:0000256" key="1">
    <source>
        <dbReference type="ARBA" id="ARBA00023224"/>
    </source>
</evidence>
<dbReference type="SMART" id="SM00283">
    <property type="entry name" value="MA"/>
    <property type="match status" value="1"/>
</dbReference>
<dbReference type="GO" id="GO:0016020">
    <property type="term" value="C:membrane"/>
    <property type="evidence" value="ECO:0007669"/>
    <property type="project" value="InterPro"/>
</dbReference>
<reference evidence="7 8" key="1">
    <citation type="submission" date="2016-08" db="EMBL/GenBank/DDBJ databases">
        <title>Novel Firmicutes and Novel Genomes.</title>
        <authorList>
            <person name="Poppleton D.I."/>
            <person name="Gribaldo S."/>
        </authorList>
    </citation>
    <scope>NUCLEOTIDE SEQUENCE [LARGE SCALE GENOMIC DNA]</scope>
    <source>
        <strain evidence="7 8">CTT3</strain>
    </source>
</reference>
<dbReference type="CDD" id="cd06225">
    <property type="entry name" value="HAMP"/>
    <property type="match status" value="1"/>
</dbReference>
<dbReference type="InterPro" id="IPR003660">
    <property type="entry name" value="HAMP_dom"/>
</dbReference>
<dbReference type="PROSITE" id="PS50111">
    <property type="entry name" value="CHEMOTAXIS_TRANSDUC_2"/>
    <property type="match status" value="1"/>
</dbReference>
<proteinExistence type="inferred from homology"/>
<dbReference type="SMART" id="SM00304">
    <property type="entry name" value="HAMP"/>
    <property type="match status" value="1"/>
</dbReference>
<evidence type="ECO:0000313" key="7">
    <source>
        <dbReference type="EMBL" id="RKD34316.1"/>
    </source>
</evidence>
<dbReference type="Pfam" id="PF00015">
    <property type="entry name" value="MCPsignal"/>
    <property type="match status" value="1"/>
</dbReference>
<dbReference type="InterPro" id="IPR004089">
    <property type="entry name" value="MCPsignal_dom"/>
</dbReference>
<gene>
    <name evidence="7" type="ORF">BET03_00340</name>
</gene>
<keyword evidence="4" id="KW-1133">Transmembrane helix</keyword>
<dbReference type="SUPFAM" id="SSF58104">
    <property type="entry name" value="Methyl-accepting chemotaxis protein (MCP) signaling domain"/>
    <property type="match status" value="1"/>
</dbReference>
<feature type="transmembrane region" description="Helical" evidence="4">
    <location>
        <begin position="12"/>
        <end position="35"/>
    </location>
</feature>
<feature type="domain" description="HAMP" evidence="6">
    <location>
        <begin position="37"/>
        <end position="89"/>
    </location>
</feature>
<dbReference type="AlphaFoldDB" id="A0A419TA23"/>
<dbReference type="Pfam" id="PF00672">
    <property type="entry name" value="HAMP"/>
    <property type="match status" value="1"/>
</dbReference>
<sequence length="396" mass="44362">MDKSEFENSTNVIRSFMIVAVITLALICLSLALLYSRIITKPISKLANLMKEISEGRLGKRADFHTNRDIELLNDSFNNMSEKLKNLISKLIKISSDVADVSHKLNKISTDAYSFNKHVSQVIEEIAVGAAHQADDVNTGVNKINKLSNIMGKVNSYTDNIFRTFEDTDKVIKNGLNQVNTLSSKSQESYKISDRVHKEVVELNDSIKEIEKIIMTITEISKQTNLLALNAAIESARAGEAGRGFSVVAEEIRKLAEQVAVETNNIRNIINSIQEKAHNVENVSNTSEEIVKDQNKAVKDTRKSFETIYDSTKEMLRKVSDIVSEIEKVDKQNEEIVSSITNINETANKTVSISQEANAKSQQQFATVEEIKNFSDKLNNLSESLNESIKQFNIEK</sequence>
<evidence type="ECO:0000259" key="6">
    <source>
        <dbReference type="PROSITE" id="PS50885"/>
    </source>
</evidence>
<name>A0A419TA23_9FIRM</name>
<dbReference type="Proteomes" id="UP000284177">
    <property type="component" value="Unassembled WGS sequence"/>
</dbReference>
<comment type="caution">
    <text evidence="7">The sequence shown here is derived from an EMBL/GenBank/DDBJ whole genome shotgun (WGS) entry which is preliminary data.</text>
</comment>
<dbReference type="EMBL" id="MCIB01000001">
    <property type="protein sequence ID" value="RKD34316.1"/>
    <property type="molecule type" value="Genomic_DNA"/>
</dbReference>
<protein>
    <recommendedName>
        <fullName evidence="9">Chemotaxis protein</fullName>
    </recommendedName>
</protein>
<keyword evidence="8" id="KW-1185">Reference proteome</keyword>
<evidence type="ECO:0000256" key="4">
    <source>
        <dbReference type="SAM" id="Phobius"/>
    </source>
</evidence>
<evidence type="ECO:0008006" key="9">
    <source>
        <dbReference type="Google" id="ProtNLM"/>
    </source>
</evidence>
<organism evidence="7 8">
    <name type="scientific">Thermohalobacter berrensis</name>
    <dbReference type="NCBI Taxonomy" id="99594"/>
    <lineage>
        <taxon>Bacteria</taxon>
        <taxon>Bacillati</taxon>
        <taxon>Bacillota</taxon>
        <taxon>Tissierellia</taxon>
        <taxon>Tissierellales</taxon>
        <taxon>Thermohalobacteraceae</taxon>
        <taxon>Thermohalobacter</taxon>
    </lineage>
</organism>
<dbReference type="PANTHER" id="PTHR32089:SF112">
    <property type="entry name" value="LYSOZYME-LIKE PROTEIN-RELATED"/>
    <property type="match status" value="1"/>
</dbReference>
<accession>A0A419TA23</accession>
<keyword evidence="4" id="KW-0812">Transmembrane</keyword>
<evidence type="ECO:0000259" key="5">
    <source>
        <dbReference type="PROSITE" id="PS50111"/>
    </source>
</evidence>
<dbReference type="GO" id="GO:0007165">
    <property type="term" value="P:signal transduction"/>
    <property type="evidence" value="ECO:0007669"/>
    <property type="project" value="UniProtKB-KW"/>
</dbReference>
<comment type="similarity">
    <text evidence="2">Belongs to the methyl-accepting chemotaxis (MCP) protein family.</text>
</comment>
<dbReference type="Gene3D" id="1.10.287.950">
    <property type="entry name" value="Methyl-accepting chemotaxis protein"/>
    <property type="match status" value="1"/>
</dbReference>
<keyword evidence="1 3" id="KW-0807">Transducer</keyword>
<evidence type="ECO:0000256" key="2">
    <source>
        <dbReference type="ARBA" id="ARBA00029447"/>
    </source>
</evidence>
<evidence type="ECO:0000256" key="3">
    <source>
        <dbReference type="PROSITE-ProRule" id="PRU00284"/>
    </source>
</evidence>
<feature type="domain" description="Methyl-accepting transducer" evidence="5">
    <location>
        <begin position="108"/>
        <end position="344"/>
    </location>
</feature>
<dbReference type="PANTHER" id="PTHR32089">
    <property type="entry name" value="METHYL-ACCEPTING CHEMOTAXIS PROTEIN MCPB"/>
    <property type="match status" value="1"/>
</dbReference>
<evidence type="ECO:0000313" key="8">
    <source>
        <dbReference type="Proteomes" id="UP000284177"/>
    </source>
</evidence>
<dbReference type="PROSITE" id="PS50885">
    <property type="entry name" value="HAMP"/>
    <property type="match status" value="1"/>
</dbReference>